<evidence type="ECO:0008006" key="4">
    <source>
        <dbReference type="Google" id="ProtNLM"/>
    </source>
</evidence>
<feature type="transmembrane region" description="Helical" evidence="1">
    <location>
        <begin position="56"/>
        <end position="80"/>
    </location>
</feature>
<organism evidence="2 3">
    <name type="scientific">Kitasatospora acidiphila</name>
    <dbReference type="NCBI Taxonomy" id="2567942"/>
    <lineage>
        <taxon>Bacteria</taxon>
        <taxon>Bacillati</taxon>
        <taxon>Actinomycetota</taxon>
        <taxon>Actinomycetes</taxon>
        <taxon>Kitasatosporales</taxon>
        <taxon>Streptomycetaceae</taxon>
        <taxon>Kitasatospora</taxon>
    </lineage>
</organism>
<protein>
    <recommendedName>
        <fullName evidence="4">DUF4386 domain-containing protein</fullName>
    </recommendedName>
</protein>
<feature type="transmembrane region" description="Helical" evidence="1">
    <location>
        <begin position="186"/>
        <end position="205"/>
    </location>
</feature>
<evidence type="ECO:0000256" key="1">
    <source>
        <dbReference type="SAM" id="Phobius"/>
    </source>
</evidence>
<keyword evidence="3" id="KW-1185">Reference proteome</keyword>
<name>A0A540W909_9ACTN</name>
<feature type="transmembrane region" description="Helical" evidence="1">
    <location>
        <begin position="16"/>
        <end position="36"/>
    </location>
</feature>
<sequence>MTSYTATAPATRTRSAAVRIAGIAYLVAWVTGLSVWPTNPSVAATGPEVLAGLAGHTAVAITQYVATQGIAGLALAAVVAGRLRRPARFTGYAAVAVSLVQCALGVHLAAYLAPAHQVAAAQSAFALLNRLDGVKMLLLAATALLASWPAVRSRSAGWIDWTGLAMAAAITVSGVGYLLLSTALAPAAYVSGVLLLLWVTATAVTSRRA</sequence>
<keyword evidence="1" id="KW-0472">Membrane</keyword>
<feature type="transmembrane region" description="Helical" evidence="1">
    <location>
        <begin position="133"/>
        <end position="151"/>
    </location>
</feature>
<keyword evidence="1" id="KW-0812">Transmembrane</keyword>
<evidence type="ECO:0000313" key="2">
    <source>
        <dbReference type="EMBL" id="TQF05493.1"/>
    </source>
</evidence>
<reference evidence="2 3" key="1">
    <citation type="submission" date="2019-06" db="EMBL/GenBank/DDBJ databases">
        <title>Description of Kitasatospora acidophila sp. nov. isolated from pine grove soil, and reclassification of Streptomyces novaecaesareae to Kitasatospora novaeceasareae comb. nov.</title>
        <authorList>
            <person name="Kim M.J."/>
        </authorList>
    </citation>
    <scope>NUCLEOTIDE SEQUENCE [LARGE SCALE GENOMIC DNA]</scope>
    <source>
        <strain evidence="2 3">MMS16-CNU292</strain>
    </source>
</reference>
<dbReference type="AlphaFoldDB" id="A0A540W909"/>
<dbReference type="Proteomes" id="UP000319103">
    <property type="component" value="Unassembled WGS sequence"/>
</dbReference>
<dbReference type="RefSeq" id="WP_141635967.1">
    <property type="nucleotide sequence ID" value="NZ_VIGB01000003.1"/>
</dbReference>
<keyword evidence="1" id="KW-1133">Transmembrane helix</keyword>
<accession>A0A540W909</accession>
<gene>
    <name evidence="2" type="ORF">E6W39_28750</name>
</gene>
<evidence type="ECO:0000313" key="3">
    <source>
        <dbReference type="Proteomes" id="UP000319103"/>
    </source>
</evidence>
<proteinExistence type="predicted"/>
<feature type="transmembrane region" description="Helical" evidence="1">
    <location>
        <begin position="92"/>
        <end position="113"/>
    </location>
</feature>
<dbReference type="OrthoDB" id="4225301at2"/>
<feature type="transmembrane region" description="Helical" evidence="1">
    <location>
        <begin position="158"/>
        <end position="180"/>
    </location>
</feature>
<dbReference type="EMBL" id="VIGB01000003">
    <property type="protein sequence ID" value="TQF05493.1"/>
    <property type="molecule type" value="Genomic_DNA"/>
</dbReference>
<comment type="caution">
    <text evidence="2">The sequence shown here is derived from an EMBL/GenBank/DDBJ whole genome shotgun (WGS) entry which is preliminary data.</text>
</comment>